<proteinExistence type="predicted"/>
<organism evidence="3">
    <name type="scientific">Cacopsylla melanoneura</name>
    <dbReference type="NCBI Taxonomy" id="428564"/>
    <lineage>
        <taxon>Eukaryota</taxon>
        <taxon>Metazoa</taxon>
        <taxon>Ecdysozoa</taxon>
        <taxon>Arthropoda</taxon>
        <taxon>Hexapoda</taxon>
        <taxon>Insecta</taxon>
        <taxon>Pterygota</taxon>
        <taxon>Neoptera</taxon>
        <taxon>Paraneoptera</taxon>
        <taxon>Hemiptera</taxon>
        <taxon>Sternorrhyncha</taxon>
        <taxon>Psylloidea</taxon>
        <taxon>Psyllidae</taxon>
        <taxon>Psyllinae</taxon>
        <taxon>Cacopsylla</taxon>
    </lineage>
</organism>
<dbReference type="InterPro" id="IPR040357">
    <property type="entry name" value="Vma22/CCDC115"/>
</dbReference>
<dbReference type="Pfam" id="PF21730">
    <property type="entry name" value="Vma22_CCDC115"/>
    <property type="match status" value="1"/>
</dbReference>
<name>A0A8D8LEL0_9HEMI</name>
<evidence type="ECO:0000256" key="2">
    <source>
        <dbReference type="SAM" id="MobiDB-lite"/>
    </source>
</evidence>
<dbReference type="Gene3D" id="1.10.287.3240">
    <property type="match status" value="1"/>
</dbReference>
<protein>
    <recommendedName>
        <fullName evidence="1">Vacuolar ATPase assembly protein VMA22</fullName>
    </recommendedName>
</protein>
<evidence type="ECO:0000313" key="3">
    <source>
        <dbReference type="EMBL" id="CAG6607063.1"/>
    </source>
</evidence>
<sequence>MELTKSEKDKLFIERLELMNEYIVHKYQMETLVKSGCLHLAKARYIARRPNYISTLQLPTSDTTKDIKALYHVTSIQEEDCPNEDEEIDKENDTNKENLPPSKGKSDKEEPISKTSSFELIKHEKELKENNPLKWFGVLVSQSLKSGQTDFQKCIELSIHIANLQLKLQRLDSKLG</sequence>
<feature type="region of interest" description="Disordered" evidence="2">
    <location>
        <begin position="79"/>
        <end position="113"/>
    </location>
</feature>
<dbReference type="PANTHER" id="PTHR31996:SF2">
    <property type="entry name" value="COILED-COIL DOMAIN-CONTAINING PROTEIN 115"/>
    <property type="match status" value="1"/>
</dbReference>
<dbReference type="GO" id="GO:0070072">
    <property type="term" value="P:vacuolar proton-transporting V-type ATPase complex assembly"/>
    <property type="evidence" value="ECO:0007669"/>
    <property type="project" value="InterPro"/>
</dbReference>
<dbReference type="AlphaFoldDB" id="A0A8D8LEL0"/>
<dbReference type="EMBL" id="HBUF01006403">
    <property type="protein sequence ID" value="CAG6607063.1"/>
    <property type="molecule type" value="Transcribed_RNA"/>
</dbReference>
<feature type="compositionally biased region" description="Acidic residues" evidence="2">
    <location>
        <begin position="79"/>
        <end position="90"/>
    </location>
</feature>
<accession>A0A8D8LEL0</accession>
<evidence type="ECO:0000256" key="1">
    <source>
        <dbReference type="ARBA" id="ARBA00093634"/>
    </source>
</evidence>
<dbReference type="PANTHER" id="PTHR31996">
    <property type="entry name" value="COILED-COIL DOMAIN-CONTAINING PROTEIN 115"/>
    <property type="match status" value="1"/>
</dbReference>
<dbReference type="GO" id="GO:0051082">
    <property type="term" value="F:unfolded protein binding"/>
    <property type="evidence" value="ECO:0007669"/>
    <property type="project" value="TreeGrafter"/>
</dbReference>
<reference evidence="3" key="1">
    <citation type="submission" date="2021-05" db="EMBL/GenBank/DDBJ databases">
        <authorList>
            <person name="Alioto T."/>
            <person name="Alioto T."/>
            <person name="Gomez Garrido J."/>
        </authorList>
    </citation>
    <scope>NUCLEOTIDE SEQUENCE</scope>
</reference>